<feature type="compositionally biased region" description="Basic and acidic residues" evidence="1">
    <location>
        <begin position="1"/>
        <end position="10"/>
    </location>
</feature>
<gene>
    <name evidence="2" type="ORF">H9Y04_18800</name>
</gene>
<sequence length="152" mass="16169">MNAPTAHRDPAGAGRPAGYPPARLALRPPTFPQGPVCGAWWPRTTDLAAELASLTDVFDVSHGRVTRVACQRDSWQSQPRILPVTGHTVTATWYTSGLDPHTIRLFSYGAARWDLLVVPPCSEGDTAARLMTAAADPALRLDSAALMAVGAV</sequence>
<name>A0ABR7SIT4_9ACTN</name>
<dbReference type="Pfam" id="PF19457">
    <property type="entry name" value="DUF5994"/>
    <property type="match status" value="1"/>
</dbReference>
<feature type="compositionally biased region" description="Low complexity" evidence="1">
    <location>
        <begin position="11"/>
        <end position="24"/>
    </location>
</feature>
<evidence type="ECO:0000313" key="3">
    <source>
        <dbReference type="Proteomes" id="UP000642284"/>
    </source>
</evidence>
<protein>
    <submittedName>
        <fullName evidence="2">Uncharacterized protein</fullName>
    </submittedName>
</protein>
<keyword evidence="3" id="KW-1185">Reference proteome</keyword>
<feature type="region of interest" description="Disordered" evidence="1">
    <location>
        <begin position="1"/>
        <end position="24"/>
    </location>
</feature>
<reference evidence="2 3" key="1">
    <citation type="submission" date="2020-08" db="EMBL/GenBank/DDBJ databases">
        <title>Genemic of Streptomyces polyaspartic.</title>
        <authorList>
            <person name="Liu W."/>
        </authorList>
    </citation>
    <scope>NUCLEOTIDE SEQUENCE [LARGE SCALE GENOMIC DNA]</scope>
    <source>
        <strain evidence="2 3">TRM66268-LWL</strain>
    </source>
</reference>
<dbReference type="EMBL" id="JACTVJ010000007">
    <property type="protein sequence ID" value="MBC9714610.1"/>
    <property type="molecule type" value="Genomic_DNA"/>
</dbReference>
<evidence type="ECO:0000313" key="2">
    <source>
        <dbReference type="EMBL" id="MBC9714610.1"/>
    </source>
</evidence>
<comment type="caution">
    <text evidence="2">The sequence shown here is derived from an EMBL/GenBank/DDBJ whole genome shotgun (WGS) entry which is preliminary data.</text>
</comment>
<dbReference type="RefSeq" id="WP_187815021.1">
    <property type="nucleotide sequence ID" value="NZ_JACTVJ010000007.1"/>
</dbReference>
<proteinExistence type="predicted"/>
<accession>A0ABR7SIT4</accession>
<dbReference type="InterPro" id="IPR046036">
    <property type="entry name" value="DUF5994"/>
</dbReference>
<organism evidence="2 3">
    <name type="scientific">Streptomyces polyasparticus</name>
    <dbReference type="NCBI Taxonomy" id="2767826"/>
    <lineage>
        <taxon>Bacteria</taxon>
        <taxon>Bacillati</taxon>
        <taxon>Actinomycetota</taxon>
        <taxon>Actinomycetes</taxon>
        <taxon>Kitasatosporales</taxon>
        <taxon>Streptomycetaceae</taxon>
        <taxon>Streptomyces</taxon>
    </lineage>
</organism>
<evidence type="ECO:0000256" key="1">
    <source>
        <dbReference type="SAM" id="MobiDB-lite"/>
    </source>
</evidence>
<dbReference type="Proteomes" id="UP000642284">
    <property type="component" value="Unassembled WGS sequence"/>
</dbReference>